<organism evidence="1 2">
    <name type="scientific">Phytophthora megakarya</name>
    <dbReference type="NCBI Taxonomy" id="4795"/>
    <lineage>
        <taxon>Eukaryota</taxon>
        <taxon>Sar</taxon>
        <taxon>Stramenopiles</taxon>
        <taxon>Oomycota</taxon>
        <taxon>Peronosporomycetes</taxon>
        <taxon>Peronosporales</taxon>
        <taxon>Peronosporaceae</taxon>
        <taxon>Phytophthora</taxon>
    </lineage>
</organism>
<proteinExistence type="predicted"/>
<dbReference type="EMBL" id="NBNE01009039">
    <property type="protein sequence ID" value="OWY98820.1"/>
    <property type="molecule type" value="Genomic_DNA"/>
</dbReference>
<accession>A0A225V063</accession>
<comment type="caution">
    <text evidence="1">The sequence shown here is derived from an EMBL/GenBank/DDBJ whole genome shotgun (WGS) entry which is preliminary data.</text>
</comment>
<protein>
    <submittedName>
        <fullName evidence="1">Uncharacterized protein</fullName>
    </submittedName>
</protein>
<name>A0A225V063_9STRA</name>
<gene>
    <name evidence="1" type="ORF">PHMEG_00030313</name>
</gene>
<dbReference type="Proteomes" id="UP000198211">
    <property type="component" value="Unassembled WGS sequence"/>
</dbReference>
<sequence length="144" mass="16892">MRHECATEERWCSTRKLVSILGAEEPISRRKTPPAAVLRRLCSGWIGPHHTIDDTRIRLYNSYVLPVLLYNCGTWAFTTTQLHHLESFHRRQVRSVLSVKYLRVLTTLYEICNKRPLRHRTLATSCADQGLRPDEALFRHVNRR</sequence>
<reference evidence="2" key="1">
    <citation type="submission" date="2017-03" db="EMBL/GenBank/DDBJ databases">
        <title>Phytopthora megakarya and P. palmivora, two closely related causual agents of cacao black pod achieved similar genome size and gene model numbers by different mechanisms.</title>
        <authorList>
            <person name="Ali S."/>
            <person name="Shao J."/>
            <person name="Larry D.J."/>
            <person name="Kronmiller B."/>
            <person name="Shen D."/>
            <person name="Strem M.D."/>
            <person name="Melnick R.L."/>
            <person name="Guiltinan M.J."/>
            <person name="Tyler B.M."/>
            <person name="Meinhardt L.W."/>
            <person name="Bailey B.A."/>
        </authorList>
    </citation>
    <scope>NUCLEOTIDE SEQUENCE [LARGE SCALE GENOMIC DNA]</scope>
    <source>
        <strain evidence="2">zdho120</strain>
    </source>
</reference>
<evidence type="ECO:0000313" key="1">
    <source>
        <dbReference type="EMBL" id="OWY98820.1"/>
    </source>
</evidence>
<dbReference type="AlphaFoldDB" id="A0A225V063"/>
<evidence type="ECO:0000313" key="2">
    <source>
        <dbReference type="Proteomes" id="UP000198211"/>
    </source>
</evidence>
<dbReference type="OrthoDB" id="122000at2759"/>
<keyword evidence="2" id="KW-1185">Reference proteome</keyword>